<dbReference type="Gene3D" id="3.20.10.10">
    <property type="entry name" value="D-amino Acid Aminotransferase, subunit A, domain 2"/>
    <property type="match status" value="1"/>
</dbReference>
<dbReference type="InterPro" id="IPR050571">
    <property type="entry name" value="Class-IV_PLP-Dep_Aminotrnsfr"/>
</dbReference>
<comment type="catalytic activity">
    <reaction evidence="9">
        <text>L-valine + 2-oxoglutarate = 3-methyl-2-oxobutanoate + L-glutamate</text>
        <dbReference type="Rhea" id="RHEA:24813"/>
        <dbReference type="ChEBI" id="CHEBI:11851"/>
        <dbReference type="ChEBI" id="CHEBI:16810"/>
        <dbReference type="ChEBI" id="CHEBI:29985"/>
        <dbReference type="ChEBI" id="CHEBI:57762"/>
        <dbReference type="EC" id="2.6.1.42"/>
    </reaction>
</comment>
<comment type="cofactor">
    <cofactor evidence="1">
        <name>pyridoxal 5'-phosphate</name>
        <dbReference type="ChEBI" id="CHEBI:597326"/>
    </cofactor>
</comment>
<dbReference type="AlphaFoldDB" id="A0A242MTB7"/>
<gene>
    <name evidence="12" type="ORF">PAMC26577_15850</name>
</gene>
<dbReference type="GO" id="GO:0046394">
    <property type="term" value="P:carboxylic acid biosynthetic process"/>
    <property type="evidence" value="ECO:0007669"/>
    <property type="project" value="UniProtKB-ARBA"/>
</dbReference>
<comment type="pathway">
    <text evidence="3">Amino-acid biosynthesis; L-isoleucine biosynthesis; L-isoleucine from 2-oxobutanoate: step 4/4.</text>
</comment>
<dbReference type="Pfam" id="PF01063">
    <property type="entry name" value="Aminotran_4"/>
    <property type="match status" value="1"/>
</dbReference>
<evidence type="ECO:0000313" key="13">
    <source>
        <dbReference type="Proteomes" id="UP000195221"/>
    </source>
</evidence>
<accession>A0A242MTB7</accession>
<evidence type="ECO:0000313" key="12">
    <source>
        <dbReference type="EMBL" id="OTP74508.1"/>
    </source>
</evidence>
<dbReference type="SUPFAM" id="SSF56752">
    <property type="entry name" value="D-aminoacid aminotransferase-like PLP-dependent enzymes"/>
    <property type="match status" value="1"/>
</dbReference>
<dbReference type="InterPro" id="IPR001544">
    <property type="entry name" value="Aminotrans_IV"/>
</dbReference>
<evidence type="ECO:0000256" key="6">
    <source>
        <dbReference type="ARBA" id="ARBA00009320"/>
    </source>
</evidence>
<comment type="catalytic activity">
    <reaction evidence="11">
        <text>L-leucine + 2-oxoglutarate = 4-methyl-2-oxopentanoate + L-glutamate</text>
        <dbReference type="Rhea" id="RHEA:18321"/>
        <dbReference type="ChEBI" id="CHEBI:16810"/>
        <dbReference type="ChEBI" id="CHEBI:17865"/>
        <dbReference type="ChEBI" id="CHEBI:29985"/>
        <dbReference type="ChEBI" id="CHEBI:57427"/>
        <dbReference type="EC" id="2.6.1.42"/>
    </reaction>
</comment>
<keyword evidence="12" id="KW-0032">Aminotransferase</keyword>
<evidence type="ECO:0000256" key="1">
    <source>
        <dbReference type="ARBA" id="ARBA00001933"/>
    </source>
</evidence>
<name>A0A242MTB7_CABSO</name>
<evidence type="ECO:0000256" key="9">
    <source>
        <dbReference type="ARBA" id="ARBA00048212"/>
    </source>
</evidence>
<dbReference type="FunFam" id="3.20.10.10:FF:000002">
    <property type="entry name" value="D-alanine aminotransferase"/>
    <property type="match status" value="1"/>
</dbReference>
<dbReference type="PANTHER" id="PTHR42743">
    <property type="entry name" value="AMINO-ACID AMINOTRANSFERASE"/>
    <property type="match status" value="1"/>
</dbReference>
<dbReference type="InterPro" id="IPR043132">
    <property type="entry name" value="BCAT-like_C"/>
</dbReference>
<dbReference type="Gene3D" id="3.30.470.10">
    <property type="match status" value="1"/>
</dbReference>
<dbReference type="InterPro" id="IPR036038">
    <property type="entry name" value="Aminotransferase-like"/>
</dbReference>
<comment type="pathway">
    <text evidence="5">Amino-acid biosynthesis; L-leucine biosynthesis; L-leucine from 3-methyl-2-oxobutanoate: step 4/4.</text>
</comment>
<dbReference type="EMBL" id="NBTZ01000061">
    <property type="protein sequence ID" value="OTP74508.1"/>
    <property type="molecule type" value="Genomic_DNA"/>
</dbReference>
<evidence type="ECO:0000256" key="8">
    <source>
        <dbReference type="ARBA" id="ARBA00022898"/>
    </source>
</evidence>
<comment type="function">
    <text evidence="2">Acts on leucine, isoleucine and valine.</text>
</comment>
<evidence type="ECO:0000256" key="11">
    <source>
        <dbReference type="ARBA" id="ARBA00049229"/>
    </source>
</evidence>
<keyword evidence="12" id="KW-0808">Transferase</keyword>
<dbReference type="GO" id="GO:0008652">
    <property type="term" value="P:amino acid biosynthetic process"/>
    <property type="evidence" value="ECO:0007669"/>
    <property type="project" value="UniProtKB-ARBA"/>
</dbReference>
<sequence>MTDDSLPGVVFLNGAFLPANEARISIMDRGLLFADSVYEVAGVVDGRKIDNSAHIERLKRSLDLLSIPCPYTSGQWSDLQDEIIRKNRLDEGTIYIQVTRGTQMERSPLYHLDAPPTVFMFTQQKLIVSHPGYESGINVVSLPDHRWARRDIKSNMLLTQVLARQEAFTRNAQEAWLVQDGFVTEGAASSAYIVTRGNELVTRPLSQAILPGITRATLLSVAEMTGVRLSQRLFTLDEAYGAKEAFISSVSEIALPVVCLDEKAIGDGKPGPIAAALRQAYFDAVI</sequence>
<evidence type="ECO:0000256" key="7">
    <source>
        <dbReference type="ARBA" id="ARBA00013053"/>
    </source>
</evidence>
<keyword evidence="8" id="KW-0663">Pyridoxal phosphate</keyword>
<dbReference type="Proteomes" id="UP000195221">
    <property type="component" value="Unassembled WGS sequence"/>
</dbReference>
<dbReference type="InterPro" id="IPR043131">
    <property type="entry name" value="BCAT-like_N"/>
</dbReference>
<dbReference type="PANTHER" id="PTHR42743:SF11">
    <property type="entry name" value="AMINODEOXYCHORISMATE LYASE"/>
    <property type="match status" value="1"/>
</dbReference>
<protein>
    <recommendedName>
        <fullName evidence="7">branched-chain-amino-acid transaminase</fullName>
        <ecNumber evidence="7">2.6.1.42</ecNumber>
    </recommendedName>
</protein>
<comment type="pathway">
    <text evidence="4">Amino-acid biosynthesis; L-valine biosynthesis; L-valine from pyruvate: step 4/4.</text>
</comment>
<reference evidence="12 13" key="1">
    <citation type="submission" date="2017-03" db="EMBL/GenBank/DDBJ databases">
        <title>Genome analysis of strain PAMC 26577.</title>
        <authorList>
            <person name="Oh H.-M."/>
            <person name="Yang J.-A."/>
        </authorList>
    </citation>
    <scope>NUCLEOTIDE SEQUENCE [LARGE SCALE GENOMIC DNA]</scope>
    <source>
        <strain evidence="12 13">PAMC 26577</strain>
    </source>
</reference>
<comment type="similarity">
    <text evidence="6">Belongs to the class-IV pyridoxal-phosphate-dependent aminotransferase family.</text>
</comment>
<dbReference type="NCBIfam" id="NF005209">
    <property type="entry name" value="PRK06680.1"/>
    <property type="match status" value="1"/>
</dbReference>
<evidence type="ECO:0000256" key="3">
    <source>
        <dbReference type="ARBA" id="ARBA00004824"/>
    </source>
</evidence>
<evidence type="ECO:0000256" key="4">
    <source>
        <dbReference type="ARBA" id="ARBA00004931"/>
    </source>
</evidence>
<evidence type="ECO:0000256" key="2">
    <source>
        <dbReference type="ARBA" id="ARBA00003109"/>
    </source>
</evidence>
<dbReference type="RefSeq" id="WP_075358997.1">
    <property type="nucleotide sequence ID" value="NZ_MSRG01000052.1"/>
</dbReference>
<comment type="catalytic activity">
    <reaction evidence="10">
        <text>L-isoleucine + 2-oxoglutarate = (S)-3-methyl-2-oxopentanoate + L-glutamate</text>
        <dbReference type="Rhea" id="RHEA:24801"/>
        <dbReference type="ChEBI" id="CHEBI:16810"/>
        <dbReference type="ChEBI" id="CHEBI:29985"/>
        <dbReference type="ChEBI" id="CHEBI:35146"/>
        <dbReference type="ChEBI" id="CHEBI:58045"/>
        <dbReference type="EC" id="2.6.1.42"/>
    </reaction>
</comment>
<evidence type="ECO:0000256" key="10">
    <source>
        <dbReference type="ARBA" id="ARBA00048798"/>
    </source>
</evidence>
<dbReference type="EC" id="2.6.1.42" evidence="7"/>
<dbReference type="GO" id="GO:0005829">
    <property type="term" value="C:cytosol"/>
    <property type="evidence" value="ECO:0007669"/>
    <property type="project" value="TreeGrafter"/>
</dbReference>
<proteinExistence type="inferred from homology"/>
<dbReference type="GO" id="GO:0004084">
    <property type="term" value="F:branched-chain-amino-acid transaminase activity"/>
    <property type="evidence" value="ECO:0007669"/>
    <property type="project" value="UniProtKB-EC"/>
</dbReference>
<evidence type="ECO:0000256" key="5">
    <source>
        <dbReference type="ARBA" id="ARBA00005072"/>
    </source>
</evidence>
<comment type="caution">
    <text evidence="12">The sequence shown here is derived from an EMBL/GenBank/DDBJ whole genome shotgun (WGS) entry which is preliminary data.</text>
</comment>
<organism evidence="12 13">
    <name type="scientific">Caballeronia sordidicola</name>
    <name type="common">Burkholderia sordidicola</name>
    <dbReference type="NCBI Taxonomy" id="196367"/>
    <lineage>
        <taxon>Bacteria</taxon>
        <taxon>Pseudomonadati</taxon>
        <taxon>Pseudomonadota</taxon>
        <taxon>Betaproteobacteria</taxon>
        <taxon>Burkholderiales</taxon>
        <taxon>Burkholderiaceae</taxon>
        <taxon>Caballeronia</taxon>
    </lineage>
</organism>